<evidence type="ECO:0000256" key="6">
    <source>
        <dbReference type="HAMAP-Rule" id="MF_01208"/>
    </source>
</evidence>
<comment type="caution">
    <text evidence="7">The sequence shown here is derived from an EMBL/GenBank/DDBJ whole genome shotgun (WGS) entry which is preliminary data.</text>
</comment>
<comment type="function">
    <text evidence="6">Catalyzes the transfer of a ribosyl phosphate group from 5-phosphoribose 1-diphosphate to orotate, leading to the formation of orotidine monophosphate (OMP).</text>
</comment>
<dbReference type="NCBIfam" id="TIGR00336">
    <property type="entry name" value="pyrE"/>
    <property type="match status" value="1"/>
</dbReference>
<evidence type="ECO:0000256" key="4">
    <source>
        <dbReference type="ARBA" id="ARBA00022679"/>
    </source>
</evidence>
<keyword evidence="3 6" id="KW-0328">Glycosyltransferase</keyword>
<dbReference type="GO" id="GO:0044205">
    <property type="term" value="P:'de novo' UMP biosynthetic process"/>
    <property type="evidence" value="ECO:0007669"/>
    <property type="project" value="UniProtKB-UniRule"/>
</dbReference>
<organism evidence="7">
    <name type="scientific">Synechococcus sp. SB0676_bin_10</name>
    <dbReference type="NCBI Taxonomy" id="2604869"/>
    <lineage>
        <taxon>Bacteria</taxon>
        <taxon>Bacillati</taxon>
        <taxon>Cyanobacteriota</taxon>
        <taxon>Cyanophyceae</taxon>
        <taxon>Synechococcales</taxon>
        <taxon>Synechococcaceae</taxon>
        <taxon>Synechococcus</taxon>
    </lineage>
</organism>
<comment type="catalytic activity">
    <reaction evidence="6">
        <text>orotidine 5'-phosphate + diphosphate = orotate + 5-phospho-alpha-D-ribose 1-diphosphate</text>
        <dbReference type="Rhea" id="RHEA:10380"/>
        <dbReference type="ChEBI" id="CHEBI:30839"/>
        <dbReference type="ChEBI" id="CHEBI:33019"/>
        <dbReference type="ChEBI" id="CHEBI:57538"/>
        <dbReference type="ChEBI" id="CHEBI:58017"/>
        <dbReference type="EC" id="2.4.2.10"/>
    </reaction>
</comment>
<evidence type="ECO:0000256" key="5">
    <source>
        <dbReference type="ARBA" id="ARBA00022975"/>
    </source>
</evidence>
<dbReference type="GO" id="GO:0000287">
    <property type="term" value="F:magnesium ion binding"/>
    <property type="evidence" value="ECO:0007669"/>
    <property type="project" value="UniProtKB-UniRule"/>
</dbReference>
<comment type="caution">
    <text evidence="6">Lacks conserved residue(s) required for the propagation of feature annotation.</text>
</comment>
<keyword evidence="4 6" id="KW-0808">Transferase</keyword>
<dbReference type="CDD" id="cd06223">
    <property type="entry name" value="PRTases_typeI"/>
    <property type="match status" value="1"/>
</dbReference>
<gene>
    <name evidence="6" type="primary">pyrE</name>
    <name evidence="7" type="ORF">F4162_08070</name>
</gene>
<dbReference type="GO" id="GO:0019856">
    <property type="term" value="P:pyrimidine nucleobase biosynthetic process"/>
    <property type="evidence" value="ECO:0007669"/>
    <property type="project" value="TreeGrafter"/>
</dbReference>
<feature type="binding site" evidence="6">
    <location>
        <position position="167"/>
    </location>
    <ligand>
        <name>orotate</name>
        <dbReference type="ChEBI" id="CHEBI:30839"/>
    </ligand>
</feature>
<keyword evidence="6" id="KW-0460">Magnesium</keyword>
<dbReference type="InterPro" id="IPR023031">
    <property type="entry name" value="OPRT"/>
</dbReference>
<name>A0A6B1F6B0_9SYNE</name>
<feature type="binding site" evidence="6">
    <location>
        <position position="139"/>
    </location>
    <ligand>
        <name>orotate</name>
        <dbReference type="ChEBI" id="CHEBI:30839"/>
    </ligand>
</feature>
<feature type="binding site" description="in other chain" evidence="6">
    <location>
        <position position="109"/>
    </location>
    <ligand>
        <name>5-phospho-alpha-D-ribose 1-diphosphate</name>
        <dbReference type="ChEBI" id="CHEBI:58017"/>
        <note>ligand shared between dimeric partners</note>
    </ligand>
</feature>
<evidence type="ECO:0000313" key="7">
    <source>
        <dbReference type="EMBL" id="MYG38900.1"/>
    </source>
</evidence>
<accession>A0A6B1F6B0</accession>
<dbReference type="InterPro" id="IPR029057">
    <property type="entry name" value="PRTase-like"/>
</dbReference>
<feature type="binding site" evidence="6">
    <location>
        <position position="108"/>
    </location>
    <ligand>
        <name>5-phospho-alpha-D-ribose 1-diphosphate</name>
        <dbReference type="ChEBI" id="CHEBI:58017"/>
        <note>ligand shared between dimeric partners</note>
    </ligand>
</feature>
<comment type="subunit">
    <text evidence="6">Homodimer.</text>
</comment>
<evidence type="ECO:0000256" key="3">
    <source>
        <dbReference type="ARBA" id="ARBA00022676"/>
    </source>
</evidence>
<sequence>MDIQPPAPLFNIPSARRREALRQMLARQAYRRGSFLLASGQRSTHYVNCKPVSLSGAGATLLAPLLLEQVHPGTQVVAGLTLGADPLVSCVAMAAGLAGRRLDGLIVRKEPKGHGTGAWIEGPLPAPDAQVTVLEDVVTTGNSCLKAVQRLREAGYAVQEVVAVVDRQEGGHAALAAAGLHLKPLFLLEHISTHPAPLERQP</sequence>
<comment type="cofactor">
    <cofactor evidence="6">
        <name>Mg(2+)</name>
        <dbReference type="ChEBI" id="CHEBI:18420"/>
    </cofactor>
</comment>
<dbReference type="PANTHER" id="PTHR19278">
    <property type="entry name" value="OROTATE PHOSPHORIBOSYLTRANSFERASE"/>
    <property type="match status" value="1"/>
</dbReference>
<dbReference type="AlphaFoldDB" id="A0A6B1F6B0"/>
<dbReference type="InterPro" id="IPR000836">
    <property type="entry name" value="PRTase_dom"/>
</dbReference>
<dbReference type="Gene3D" id="3.40.50.2020">
    <property type="match status" value="1"/>
</dbReference>
<evidence type="ECO:0000256" key="1">
    <source>
        <dbReference type="ARBA" id="ARBA00004889"/>
    </source>
</evidence>
<keyword evidence="5 6" id="KW-0665">Pyrimidine biosynthesis</keyword>
<protein>
    <recommendedName>
        <fullName evidence="2 6">Orotate phosphoribosyltransferase</fullName>
        <shortName evidence="6">OPRT</shortName>
        <shortName evidence="6">OPRTase</shortName>
        <ecNumber evidence="2 6">2.4.2.10</ecNumber>
    </recommendedName>
</protein>
<comment type="pathway">
    <text evidence="1 6">Pyrimidine metabolism; UMP biosynthesis via de novo pathway; UMP from orotate: step 1/2.</text>
</comment>
<feature type="binding site" description="in other chain" evidence="6">
    <location>
        <begin position="135"/>
        <end position="143"/>
    </location>
    <ligand>
        <name>5-phospho-alpha-D-ribose 1-diphosphate</name>
        <dbReference type="ChEBI" id="CHEBI:58017"/>
        <note>ligand shared between dimeric partners</note>
    </ligand>
</feature>
<dbReference type="PANTHER" id="PTHR19278:SF9">
    <property type="entry name" value="URIDINE 5'-MONOPHOSPHATE SYNTHASE"/>
    <property type="match status" value="1"/>
</dbReference>
<dbReference type="InterPro" id="IPR004467">
    <property type="entry name" value="Or_phspho_trans_dom"/>
</dbReference>
<dbReference type="EMBL" id="VYDO01000256">
    <property type="protein sequence ID" value="MYG38900.1"/>
    <property type="molecule type" value="Genomic_DNA"/>
</dbReference>
<dbReference type="EC" id="2.4.2.10" evidence="2 6"/>
<feature type="binding site" evidence="6">
    <location>
        <position position="112"/>
    </location>
    <ligand>
        <name>5-phospho-alpha-D-ribose 1-diphosphate</name>
        <dbReference type="ChEBI" id="CHEBI:58017"/>
        <note>ligand shared between dimeric partners</note>
    </ligand>
</feature>
<dbReference type="GO" id="GO:0004588">
    <property type="term" value="F:orotate phosphoribosyltransferase activity"/>
    <property type="evidence" value="ECO:0007669"/>
    <property type="project" value="UniProtKB-UniRule"/>
</dbReference>
<dbReference type="HAMAP" id="MF_01208">
    <property type="entry name" value="PyrE"/>
    <property type="match status" value="1"/>
</dbReference>
<dbReference type="UniPathway" id="UPA00070">
    <property type="reaction ID" value="UER00119"/>
</dbReference>
<feature type="binding site" evidence="6">
    <location>
        <position position="114"/>
    </location>
    <ligand>
        <name>5-phospho-alpha-D-ribose 1-diphosphate</name>
        <dbReference type="ChEBI" id="CHEBI:58017"/>
        <note>ligand shared between dimeric partners</note>
    </ligand>
</feature>
<evidence type="ECO:0000256" key="2">
    <source>
        <dbReference type="ARBA" id="ARBA00011971"/>
    </source>
</evidence>
<reference evidence="7" key="1">
    <citation type="submission" date="2019-09" db="EMBL/GenBank/DDBJ databases">
        <title>Characterisation of the sponge microbiome using genome-centric metagenomics.</title>
        <authorList>
            <person name="Engelberts J.P."/>
            <person name="Robbins S.J."/>
            <person name="De Goeij J.M."/>
            <person name="Aranda M."/>
            <person name="Bell S.C."/>
            <person name="Webster N.S."/>
        </authorList>
    </citation>
    <scope>NUCLEOTIDE SEQUENCE</scope>
    <source>
        <strain evidence="7">SB0676_bin_10</strain>
    </source>
</reference>
<comment type="similarity">
    <text evidence="6">Belongs to the purine/pyrimidine phosphoribosyltransferase family. PyrE subfamily.</text>
</comment>
<proteinExistence type="inferred from homology"/>
<dbReference type="SUPFAM" id="SSF53271">
    <property type="entry name" value="PRTase-like"/>
    <property type="match status" value="1"/>
</dbReference>